<proteinExistence type="predicted"/>
<dbReference type="Proteomes" id="UP000677616">
    <property type="component" value="Chromosome"/>
</dbReference>
<feature type="compositionally biased region" description="Polar residues" evidence="1">
    <location>
        <begin position="162"/>
        <end position="173"/>
    </location>
</feature>
<feature type="region of interest" description="Disordered" evidence="1">
    <location>
        <begin position="352"/>
        <end position="379"/>
    </location>
</feature>
<evidence type="ECO:0000313" key="2">
    <source>
        <dbReference type="EMBL" id="QUE54717.1"/>
    </source>
</evidence>
<reference evidence="2 3" key="1">
    <citation type="submission" date="2021-04" db="EMBL/GenBank/DDBJ databases">
        <title>Complete genome sequence of a novel Streptococcus species.</title>
        <authorList>
            <person name="Teng J.L.L."/>
        </authorList>
    </citation>
    <scope>NUCLEOTIDE SEQUENCE [LARGE SCALE GENOMIC DNA]</scope>
    <source>
        <strain evidence="2 3">HKU75</strain>
    </source>
</reference>
<protein>
    <submittedName>
        <fullName evidence="2">Uncharacterized protein</fullName>
    </submittedName>
</protein>
<sequence>MRKQSILNHLLVSTAVLGTILIYQTPTVQAETISETSPSSLETNQSIASNSEAINTTDGALSEKTLAVENPVNQELSPENQIPTTTPSQLVSEASSSSEIDGNKTVTSTSDNAGTSSTEATAPVASGQTNVAETTLTPTESATPTTAAHQTEAAVTPAEQISPVTDTKTEEIQNTNVWEKSVSISREQPTSNTVKWTVTFDSTNWGLTPDSVGAFYFFTPKNAEITSIVDNSTNQELVHQFSTEGLYKAYDENHPTDGLNQQWGWSVENITSRDPRLDQWKKAGLFSRVFVLNERKDTGKVTFTITATVPDDVQQAFPFVAVMKRYKKIALIESTALAATNFEKNPKVTLKPLFPETPTPPKTGGITISPLKPQVPKEKPTEQIQVTFKEGKGGENNPSTFTHYIYGGQIIKMVNPEPL</sequence>
<feature type="compositionally biased region" description="Polar residues" evidence="1">
    <location>
        <begin position="104"/>
        <end position="131"/>
    </location>
</feature>
<evidence type="ECO:0000313" key="3">
    <source>
        <dbReference type="Proteomes" id="UP000677616"/>
    </source>
</evidence>
<dbReference type="RefSeq" id="WP_212571708.1">
    <property type="nucleotide sequence ID" value="NZ_CP073084.1"/>
</dbReference>
<organism evidence="2 3">
    <name type="scientific">Streptococcus oriscaviae</name>
    <dbReference type="NCBI Taxonomy" id="2781599"/>
    <lineage>
        <taxon>Bacteria</taxon>
        <taxon>Bacillati</taxon>
        <taxon>Bacillota</taxon>
        <taxon>Bacilli</taxon>
        <taxon>Lactobacillales</taxon>
        <taxon>Streptococcaceae</taxon>
        <taxon>Streptococcus</taxon>
    </lineage>
</organism>
<evidence type="ECO:0000256" key="1">
    <source>
        <dbReference type="SAM" id="MobiDB-lite"/>
    </source>
</evidence>
<feature type="compositionally biased region" description="Low complexity" evidence="1">
    <location>
        <begin position="132"/>
        <end position="148"/>
    </location>
</feature>
<accession>A0ABX7YM35</accession>
<feature type="compositionally biased region" description="Polar residues" evidence="1">
    <location>
        <begin position="73"/>
        <end position="91"/>
    </location>
</feature>
<dbReference type="EMBL" id="CP073084">
    <property type="protein sequence ID" value="QUE54717.1"/>
    <property type="molecule type" value="Genomic_DNA"/>
</dbReference>
<gene>
    <name evidence="2" type="ORF">INT76_02185</name>
</gene>
<name>A0ABX7YM35_9STRE</name>
<feature type="region of interest" description="Disordered" evidence="1">
    <location>
        <begin position="73"/>
        <end position="173"/>
    </location>
</feature>
<keyword evidence="3" id="KW-1185">Reference proteome</keyword>